<gene>
    <name evidence="3" type="ORF">DdX_10238</name>
</gene>
<keyword evidence="4" id="KW-1185">Reference proteome</keyword>
<evidence type="ECO:0000256" key="2">
    <source>
        <dbReference type="SAM" id="SignalP"/>
    </source>
</evidence>
<evidence type="ECO:0000313" key="3">
    <source>
        <dbReference type="EMBL" id="KAI1711360.1"/>
    </source>
</evidence>
<feature type="region of interest" description="Disordered" evidence="1">
    <location>
        <begin position="113"/>
        <end position="136"/>
    </location>
</feature>
<evidence type="ECO:0000256" key="1">
    <source>
        <dbReference type="SAM" id="MobiDB-lite"/>
    </source>
</evidence>
<protein>
    <submittedName>
        <fullName evidence="3">Uncharacterized protein</fullName>
    </submittedName>
</protein>
<dbReference type="Proteomes" id="UP001201812">
    <property type="component" value="Unassembled WGS sequence"/>
</dbReference>
<proteinExistence type="predicted"/>
<keyword evidence="2" id="KW-0732">Signal</keyword>
<feature type="chain" id="PRO_5042244676" evidence="2">
    <location>
        <begin position="20"/>
        <end position="136"/>
    </location>
</feature>
<dbReference type="EMBL" id="JAKKPZ010000022">
    <property type="protein sequence ID" value="KAI1711360.1"/>
    <property type="molecule type" value="Genomic_DNA"/>
</dbReference>
<evidence type="ECO:0000313" key="4">
    <source>
        <dbReference type="Proteomes" id="UP001201812"/>
    </source>
</evidence>
<dbReference type="AlphaFoldDB" id="A0AAD4N1G4"/>
<feature type="signal peptide" evidence="2">
    <location>
        <begin position="1"/>
        <end position="19"/>
    </location>
</feature>
<comment type="caution">
    <text evidence="3">The sequence shown here is derived from an EMBL/GenBank/DDBJ whole genome shotgun (WGS) entry which is preliminary data.</text>
</comment>
<name>A0AAD4N1G4_9BILA</name>
<reference evidence="3" key="1">
    <citation type="submission" date="2022-01" db="EMBL/GenBank/DDBJ databases">
        <title>Genome Sequence Resource for Two Populations of Ditylenchus destructor, the Migratory Endoparasitic Phytonematode.</title>
        <authorList>
            <person name="Zhang H."/>
            <person name="Lin R."/>
            <person name="Xie B."/>
        </authorList>
    </citation>
    <scope>NUCLEOTIDE SEQUENCE</scope>
    <source>
        <strain evidence="3">BazhouSP</strain>
    </source>
</reference>
<organism evidence="3 4">
    <name type="scientific">Ditylenchus destructor</name>
    <dbReference type="NCBI Taxonomy" id="166010"/>
    <lineage>
        <taxon>Eukaryota</taxon>
        <taxon>Metazoa</taxon>
        <taxon>Ecdysozoa</taxon>
        <taxon>Nematoda</taxon>
        <taxon>Chromadorea</taxon>
        <taxon>Rhabditida</taxon>
        <taxon>Tylenchina</taxon>
        <taxon>Tylenchomorpha</taxon>
        <taxon>Sphaerularioidea</taxon>
        <taxon>Anguinidae</taxon>
        <taxon>Anguininae</taxon>
        <taxon>Ditylenchus</taxon>
    </lineage>
</organism>
<sequence>MQYLVYLLIGSIAFYQVHAVFPKLPQTVAATLLECCTKSPAATQGTADYRPCFNFVLNLFLWGQGASGVSDETIKQNGVRPLVELYDFPISCFYDLEEGNPYSAHAAAVRQEVEKKEQNKTHGAAHKAGTHPGVTH</sequence>
<accession>A0AAD4N1G4</accession>